<accession>U5T352</accession>
<dbReference type="Pfam" id="PF01148">
    <property type="entry name" value="CTP_transf_1"/>
    <property type="match status" value="1"/>
</dbReference>
<dbReference type="AlphaFoldDB" id="U5T352"/>
<dbReference type="UniPathway" id="UPA00557">
    <property type="reaction ID" value="UER00614"/>
</dbReference>
<dbReference type="EMBL" id="CP005990">
    <property type="protein sequence ID" value="AGY91974.1"/>
    <property type="molecule type" value="Genomic_DNA"/>
</dbReference>
<sequence>MPTVLKQRILTAVPLALIVLALIWRAPVVWIQIVMAAAMLVAAWEWADLSGYQRRSSRIAYVGVMAVLLAVMATTELADQTLWRVPGLLWWLGVGVWLLYQARRPMPAHLPGWLRGGAGLVTLTLAWASVASIHGQPGVGPFWLTVLVILVWGSDIGGYFAGRRYGRHKLAPSISPGKTWEGVAGGLALAIALVVALRAIADGYYTDLPGYSWLIAVGIMVALLSVVGDLSESVLKRQAGRKDSGRLLPGHGGMLDRIDALLAAAPVLAAALVSGP</sequence>
<evidence type="ECO:0000256" key="6">
    <source>
        <dbReference type="ARBA" id="ARBA00012487"/>
    </source>
</evidence>
<dbReference type="GO" id="GO:0016024">
    <property type="term" value="P:CDP-diacylglycerol biosynthetic process"/>
    <property type="evidence" value="ECO:0007669"/>
    <property type="project" value="UniProtKB-UniPathway"/>
</dbReference>
<dbReference type="GO" id="GO:0005886">
    <property type="term" value="C:plasma membrane"/>
    <property type="evidence" value="ECO:0007669"/>
    <property type="project" value="UniProtKB-SubCell"/>
</dbReference>
<dbReference type="HOGENOM" id="CLU_037294_1_2_6"/>
<dbReference type="InterPro" id="IPR000374">
    <property type="entry name" value="PC_trans"/>
</dbReference>
<evidence type="ECO:0000256" key="4">
    <source>
        <dbReference type="ARBA" id="ARBA00005189"/>
    </source>
</evidence>
<feature type="transmembrane region" description="Helical" evidence="19">
    <location>
        <begin position="59"/>
        <end position="75"/>
    </location>
</feature>
<keyword evidence="21" id="KW-1185">Reference proteome</keyword>
<comment type="similarity">
    <text evidence="5 18">Belongs to the CDS family.</text>
</comment>
<evidence type="ECO:0000256" key="7">
    <source>
        <dbReference type="ARBA" id="ARBA00019373"/>
    </source>
</evidence>
<evidence type="ECO:0000256" key="16">
    <source>
        <dbReference type="ARBA" id="ARBA00023209"/>
    </source>
</evidence>
<evidence type="ECO:0000256" key="12">
    <source>
        <dbReference type="ARBA" id="ARBA00022695"/>
    </source>
</evidence>
<evidence type="ECO:0000256" key="5">
    <source>
        <dbReference type="ARBA" id="ARBA00010185"/>
    </source>
</evidence>
<dbReference type="PANTHER" id="PTHR46382:SF1">
    <property type="entry name" value="PHOSPHATIDATE CYTIDYLYLTRANSFERASE"/>
    <property type="match status" value="1"/>
</dbReference>
<evidence type="ECO:0000256" key="10">
    <source>
        <dbReference type="ARBA" id="ARBA00022679"/>
    </source>
</evidence>
<keyword evidence="16" id="KW-0594">Phospholipid biosynthesis</keyword>
<keyword evidence="9" id="KW-0444">Lipid biosynthesis</keyword>
<feature type="transmembrane region" description="Helical" evidence="19">
    <location>
        <begin position="213"/>
        <end position="235"/>
    </location>
</feature>
<comment type="subcellular location">
    <subcellularLocation>
        <location evidence="2">Cell membrane</location>
        <topology evidence="2">Multi-pass membrane protein</topology>
    </subcellularLocation>
</comment>
<dbReference type="PANTHER" id="PTHR46382">
    <property type="entry name" value="PHOSPHATIDATE CYTIDYLYLTRANSFERASE"/>
    <property type="match status" value="1"/>
</dbReference>
<feature type="transmembrane region" description="Helical" evidence="19">
    <location>
        <begin position="30"/>
        <end position="47"/>
    </location>
</feature>
<organism evidence="20 21">
    <name type="scientific">Spiribacter curvatus</name>
    <dbReference type="NCBI Taxonomy" id="1335757"/>
    <lineage>
        <taxon>Bacteria</taxon>
        <taxon>Pseudomonadati</taxon>
        <taxon>Pseudomonadota</taxon>
        <taxon>Gammaproteobacteria</taxon>
        <taxon>Chromatiales</taxon>
        <taxon>Ectothiorhodospiraceae</taxon>
        <taxon>Spiribacter</taxon>
    </lineage>
</organism>
<keyword evidence="11 18" id="KW-0812">Transmembrane</keyword>
<keyword evidence="17" id="KW-1208">Phospholipid metabolism</keyword>
<dbReference type="GO" id="GO:0004605">
    <property type="term" value="F:phosphatidate cytidylyltransferase activity"/>
    <property type="evidence" value="ECO:0007669"/>
    <property type="project" value="UniProtKB-EC"/>
</dbReference>
<reference evidence="20 21" key="1">
    <citation type="journal article" date="2013" name="BMC Genomics">
        <title>Genomes of "Spiribacter", a streamlined, successful halophilic bacterium.</title>
        <authorList>
            <person name="Lopez-Perez M."/>
            <person name="Ghai R."/>
            <person name="Leon M.J."/>
            <person name="Rodriguez-Olmos A."/>
            <person name="Copa-Patino J.L."/>
            <person name="Soliveri J."/>
            <person name="Sanchez-Porro C."/>
            <person name="Ventosa A."/>
            <person name="Rodriguez-Valera F."/>
        </authorList>
    </citation>
    <scope>NUCLEOTIDE SEQUENCE [LARGE SCALE GENOMIC DNA]</scope>
    <source>
        <strain evidence="20 21">UAH-SP71</strain>
    </source>
</reference>
<proteinExistence type="inferred from homology"/>
<feature type="transmembrane region" description="Helical" evidence="19">
    <location>
        <begin position="112"/>
        <end position="130"/>
    </location>
</feature>
<dbReference type="KEGG" id="spiu:SPICUR_04985"/>
<feature type="transmembrane region" description="Helical" evidence="19">
    <location>
        <begin position="7"/>
        <end position="24"/>
    </location>
</feature>
<dbReference type="Proteomes" id="UP000017640">
    <property type="component" value="Chromosome"/>
</dbReference>
<keyword evidence="12 18" id="KW-0548">Nucleotidyltransferase</keyword>
<evidence type="ECO:0000256" key="18">
    <source>
        <dbReference type="RuleBase" id="RU003938"/>
    </source>
</evidence>
<keyword evidence="14" id="KW-0443">Lipid metabolism</keyword>
<evidence type="ECO:0000256" key="2">
    <source>
        <dbReference type="ARBA" id="ARBA00004651"/>
    </source>
</evidence>
<gene>
    <name evidence="20" type="ORF">SPICUR_04985</name>
</gene>
<evidence type="ECO:0000256" key="19">
    <source>
        <dbReference type="SAM" id="Phobius"/>
    </source>
</evidence>
<evidence type="ECO:0000256" key="8">
    <source>
        <dbReference type="ARBA" id="ARBA00022475"/>
    </source>
</evidence>
<feature type="transmembrane region" description="Helical" evidence="19">
    <location>
        <begin position="81"/>
        <end position="100"/>
    </location>
</feature>
<comment type="catalytic activity">
    <reaction evidence="1 18">
        <text>a 1,2-diacyl-sn-glycero-3-phosphate + CTP + H(+) = a CDP-1,2-diacyl-sn-glycerol + diphosphate</text>
        <dbReference type="Rhea" id="RHEA:16229"/>
        <dbReference type="ChEBI" id="CHEBI:15378"/>
        <dbReference type="ChEBI" id="CHEBI:33019"/>
        <dbReference type="ChEBI" id="CHEBI:37563"/>
        <dbReference type="ChEBI" id="CHEBI:58332"/>
        <dbReference type="ChEBI" id="CHEBI:58608"/>
        <dbReference type="EC" id="2.7.7.41"/>
    </reaction>
</comment>
<comment type="pathway">
    <text evidence="4">Lipid metabolism.</text>
</comment>
<dbReference type="PROSITE" id="PS01315">
    <property type="entry name" value="CDS"/>
    <property type="match status" value="1"/>
</dbReference>
<dbReference type="PATRIC" id="fig|1335757.3.peg.971"/>
<evidence type="ECO:0000313" key="20">
    <source>
        <dbReference type="EMBL" id="AGY91974.1"/>
    </source>
</evidence>
<comment type="pathway">
    <text evidence="3 18">Phospholipid metabolism; CDP-diacylglycerol biosynthesis; CDP-diacylglycerol from sn-glycerol 3-phosphate: step 3/3.</text>
</comment>
<evidence type="ECO:0000256" key="9">
    <source>
        <dbReference type="ARBA" id="ARBA00022516"/>
    </source>
</evidence>
<evidence type="ECO:0000256" key="11">
    <source>
        <dbReference type="ARBA" id="ARBA00022692"/>
    </source>
</evidence>
<dbReference type="EC" id="2.7.7.41" evidence="6 18"/>
<evidence type="ECO:0000256" key="13">
    <source>
        <dbReference type="ARBA" id="ARBA00022989"/>
    </source>
</evidence>
<keyword evidence="8" id="KW-1003">Cell membrane</keyword>
<keyword evidence="13 19" id="KW-1133">Transmembrane helix</keyword>
<evidence type="ECO:0000256" key="14">
    <source>
        <dbReference type="ARBA" id="ARBA00023098"/>
    </source>
</evidence>
<dbReference type="eggNOG" id="COG0575">
    <property type="taxonomic scope" value="Bacteria"/>
</dbReference>
<name>U5T352_9GAMM</name>
<evidence type="ECO:0000256" key="17">
    <source>
        <dbReference type="ARBA" id="ARBA00023264"/>
    </source>
</evidence>
<evidence type="ECO:0000256" key="3">
    <source>
        <dbReference type="ARBA" id="ARBA00005119"/>
    </source>
</evidence>
<dbReference type="RefSeq" id="WP_023366668.1">
    <property type="nucleotide sequence ID" value="NC_022664.1"/>
</dbReference>
<evidence type="ECO:0000256" key="15">
    <source>
        <dbReference type="ARBA" id="ARBA00023136"/>
    </source>
</evidence>
<protein>
    <recommendedName>
        <fullName evidence="7 18">Phosphatidate cytidylyltransferase</fullName>
        <ecNumber evidence="6 18">2.7.7.41</ecNumber>
    </recommendedName>
</protein>
<evidence type="ECO:0000313" key="21">
    <source>
        <dbReference type="Proteomes" id="UP000017640"/>
    </source>
</evidence>
<keyword evidence="10 18" id="KW-0808">Transferase</keyword>
<keyword evidence="15 19" id="KW-0472">Membrane</keyword>
<feature type="transmembrane region" description="Helical" evidence="19">
    <location>
        <begin position="182"/>
        <end position="201"/>
    </location>
</feature>
<feature type="transmembrane region" description="Helical" evidence="19">
    <location>
        <begin position="142"/>
        <end position="161"/>
    </location>
</feature>
<dbReference type="STRING" id="1335757.SPICUR_04985"/>
<evidence type="ECO:0000256" key="1">
    <source>
        <dbReference type="ARBA" id="ARBA00001698"/>
    </source>
</evidence>